<reference evidence="8 9" key="1">
    <citation type="submission" date="2023-10" db="EMBL/GenBank/DDBJ databases">
        <title>Nicoliella lavandulae sp. nov. isolated from Lavandula angustifolia flowers.</title>
        <authorList>
            <person name="Alcantara C."/>
            <person name="Zuniga M."/>
            <person name="Landete J.M."/>
            <person name="Monedero V."/>
        </authorList>
    </citation>
    <scope>NUCLEOTIDE SEQUENCE [LARGE SCALE GENOMIC DNA]</scope>
    <source>
        <strain evidence="8 9">Es01</strain>
    </source>
</reference>
<comment type="subcellular location">
    <subcellularLocation>
        <location evidence="1">Cell membrane</location>
        <topology evidence="1">Multi-pass membrane protein</topology>
    </subcellularLocation>
</comment>
<evidence type="ECO:0000256" key="1">
    <source>
        <dbReference type="ARBA" id="ARBA00004651"/>
    </source>
</evidence>
<evidence type="ECO:0000313" key="9">
    <source>
        <dbReference type="Proteomes" id="UP001370590"/>
    </source>
</evidence>
<evidence type="ECO:0000256" key="3">
    <source>
        <dbReference type="ARBA" id="ARBA00022475"/>
    </source>
</evidence>
<keyword evidence="9" id="KW-1185">Reference proteome</keyword>
<evidence type="ECO:0000256" key="4">
    <source>
        <dbReference type="ARBA" id="ARBA00022692"/>
    </source>
</evidence>
<sequence length="342" mass="36867">MKVVNTIKQRVPGFGVALLIAIISQLLTLVIPDLGAATIAILLGIILGNTFVRQPILTAGTKFAEKRLLEYSVMLLGLTITFQTILQLHWSGLLFIILQMTITICAAIMIGKWLQFDDGIYLSMAGGNAVCGSSAIASIKPVIGASDEDAGMAITLVNLMGTVLMLLLPILGTVVFGNVDLTRGALIGGTVQSVGQVIASATMVNQSTVEFATLFKIMRIIMLVVIVLVFSRIHQHNVSAEQTVEAVETDVKKHKIDFLPWYVLWFLIFCIANSLVHLPNFIGTFAHFLSSWCEIIALAAIGLRLNLSAFLKAGKRFAIYSIGVGAIQVVAALILIKLLIHA</sequence>
<evidence type="ECO:0000256" key="2">
    <source>
        <dbReference type="ARBA" id="ARBA00007977"/>
    </source>
</evidence>
<evidence type="ECO:0000313" key="8">
    <source>
        <dbReference type="EMBL" id="MEJ6399848.1"/>
    </source>
</evidence>
<keyword evidence="5 7" id="KW-1133">Transmembrane helix</keyword>
<protein>
    <submittedName>
        <fullName evidence="8">Sulfate exporter family transporter</fullName>
    </submittedName>
</protein>
<dbReference type="InterPro" id="IPR018383">
    <property type="entry name" value="UPF0324_pro"/>
</dbReference>
<keyword evidence="3" id="KW-1003">Cell membrane</keyword>
<dbReference type="PANTHER" id="PTHR30106">
    <property type="entry name" value="INNER MEMBRANE PROTEIN YEIH-RELATED"/>
    <property type="match status" value="1"/>
</dbReference>
<accession>A0ABU8SIW1</accession>
<name>A0ABU8SIW1_9LACO</name>
<keyword evidence="6 7" id="KW-0472">Membrane</keyword>
<evidence type="ECO:0000256" key="7">
    <source>
        <dbReference type="SAM" id="Phobius"/>
    </source>
</evidence>
<dbReference type="Pfam" id="PF03601">
    <property type="entry name" value="Cons_hypoth698"/>
    <property type="match status" value="1"/>
</dbReference>
<feature type="transmembrane region" description="Helical" evidence="7">
    <location>
        <begin position="317"/>
        <end position="340"/>
    </location>
</feature>
<feature type="transmembrane region" description="Helical" evidence="7">
    <location>
        <begin position="92"/>
        <end position="114"/>
    </location>
</feature>
<comment type="similarity">
    <text evidence="2">Belongs to the UPF0324 family.</text>
</comment>
<comment type="caution">
    <text evidence="8">The sequence shown here is derived from an EMBL/GenBank/DDBJ whole genome shotgun (WGS) entry which is preliminary data.</text>
</comment>
<evidence type="ECO:0000256" key="5">
    <source>
        <dbReference type="ARBA" id="ARBA00022989"/>
    </source>
</evidence>
<dbReference type="RefSeq" id="WP_339959684.1">
    <property type="nucleotide sequence ID" value="NZ_JAWMWH010000001.1"/>
</dbReference>
<dbReference type="Proteomes" id="UP001370590">
    <property type="component" value="Unassembled WGS sequence"/>
</dbReference>
<feature type="transmembrane region" description="Helical" evidence="7">
    <location>
        <begin position="284"/>
        <end position="305"/>
    </location>
</feature>
<proteinExistence type="inferred from homology"/>
<organism evidence="8 9">
    <name type="scientific">Nicoliella lavandulae</name>
    <dbReference type="NCBI Taxonomy" id="3082954"/>
    <lineage>
        <taxon>Bacteria</taxon>
        <taxon>Bacillati</taxon>
        <taxon>Bacillota</taxon>
        <taxon>Bacilli</taxon>
        <taxon>Lactobacillales</taxon>
        <taxon>Lactobacillaceae</taxon>
        <taxon>Nicoliella</taxon>
    </lineage>
</organism>
<feature type="transmembrane region" description="Helical" evidence="7">
    <location>
        <begin position="12"/>
        <end position="31"/>
    </location>
</feature>
<keyword evidence="4 7" id="KW-0812">Transmembrane</keyword>
<feature type="transmembrane region" description="Helical" evidence="7">
    <location>
        <begin position="156"/>
        <end position="176"/>
    </location>
</feature>
<evidence type="ECO:0000256" key="6">
    <source>
        <dbReference type="ARBA" id="ARBA00023136"/>
    </source>
</evidence>
<feature type="transmembrane region" description="Helical" evidence="7">
    <location>
        <begin position="259"/>
        <end position="278"/>
    </location>
</feature>
<gene>
    <name evidence="8" type="ORF">R4146_01420</name>
</gene>
<dbReference type="PANTHER" id="PTHR30106:SF2">
    <property type="entry name" value="UPF0324 INNER MEMBRANE PROTEIN YEIH"/>
    <property type="match status" value="1"/>
</dbReference>
<dbReference type="EMBL" id="JAWMWH010000001">
    <property type="protein sequence ID" value="MEJ6399848.1"/>
    <property type="molecule type" value="Genomic_DNA"/>
</dbReference>
<feature type="transmembrane region" description="Helical" evidence="7">
    <location>
        <begin position="211"/>
        <end position="230"/>
    </location>
</feature>
<feature type="transmembrane region" description="Helical" evidence="7">
    <location>
        <begin position="37"/>
        <end position="56"/>
    </location>
</feature>